<dbReference type="Pfam" id="PF02620">
    <property type="entry name" value="YceD"/>
    <property type="match status" value="1"/>
</dbReference>
<organism evidence="2 3">
    <name type="scientific">Pannonibacter indicus</name>
    <dbReference type="NCBI Taxonomy" id="466044"/>
    <lineage>
        <taxon>Bacteria</taxon>
        <taxon>Pseudomonadati</taxon>
        <taxon>Pseudomonadota</taxon>
        <taxon>Alphaproteobacteria</taxon>
        <taxon>Hyphomicrobiales</taxon>
        <taxon>Stappiaceae</taxon>
        <taxon>Pannonibacter</taxon>
    </lineage>
</organism>
<evidence type="ECO:0000313" key="3">
    <source>
        <dbReference type="Proteomes" id="UP000183900"/>
    </source>
</evidence>
<keyword evidence="3" id="KW-1185">Reference proteome</keyword>
<dbReference type="RefSeq" id="WP_055456989.1">
    <property type="nucleotide sequence ID" value="NZ_CYHE01000018.1"/>
</dbReference>
<gene>
    <name evidence="2" type="ORF">Ga0061067_11826</name>
</gene>
<feature type="region of interest" description="Disordered" evidence="1">
    <location>
        <begin position="155"/>
        <end position="187"/>
    </location>
</feature>
<reference evidence="3" key="1">
    <citation type="submission" date="2015-08" db="EMBL/GenBank/DDBJ databases">
        <authorList>
            <person name="Varghese N."/>
        </authorList>
    </citation>
    <scope>NUCLEOTIDE SEQUENCE [LARGE SCALE GENOMIC DNA]</scope>
    <source>
        <strain evidence="3">DSM 23407</strain>
    </source>
</reference>
<accession>A0A0K6IBF4</accession>
<proteinExistence type="predicted"/>
<dbReference type="Proteomes" id="UP000183900">
    <property type="component" value="Unassembled WGS sequence"/>
</dbReference>
<sequence length="187" mass="20793">MTDVPTPFSHRFQVARLGNTPKIVELTADAEALARIAEAYGLDSLTRFTATLEVRPWKKAGVFVTGDLEAEGAQRCVVTLVPLPMHVKDHFERAYEAELDPRRRNPDLGEDGEIEIDLEAPEPPDAIEDGVIDLGALMCEQFVLALDPFPRAPGAELEFEAPAEMEEEEEKPSPFKVLEQLKNKDKP</sequence>
<feature type="compositionally biased region" description="Acidic residues" evidence="1">
    <location>
        <begin position="157"/>
        <end position="170"/>
    </location>
</feature>
<dbReference type="InterPro" id="IPR003772">
    <property type="entry name" value="YceD"/>
</dbReference>
<evidence type="ECO:0000256" key="1">
    <source>
        <dbReference type="SAM" id="MobiDB-lite"/>
    </source>
</evidence>
<evidence type="ECO:0000313" key="2">
    <source>
        <dbReference type="EMBL" id="CUB00368.1"/>
    </source>
</evidence>
<dbReference type="EMBL" id="CYHE01000018">
    <property type="protein sequence ID" value="CUB00368.1"/>
    <property type="molecule type" value="Genomic_DNA"/>
</dbReference>
<dbReference type="AlphaFoldDB" id="A0A0K6IBF4"/>
<name>A0A0K6IBF4_9HYPH</name>
<protein>
    <submittedName>
        <fullName evidence="2">Uncharacterized metal-binding protein YceD, DUF177 family</fullName>
    </submittedName>
</protein>
<dbReference type="OrthoDB" id="8443793at2"/>